<dbReference type="Gene3D" id="2.60.40.10">
    <property type="entry name" value="Immunoglobulins"/>
    <property type="match status" value="2"/>
</dbReference>
<reference evidence="1" key="1">
    <citation type="submission" date="2019-04" db="EMBL/GenBank/DDBJ databases">
        <title>Genome assembly of Zosterops borbonicus 15179.</title>
        <authorList>
            <person name="Leroy T."/>
            <person name="Anselmetti Y."/>
            <person name="Tilak M.-K."/>
            <person name="Nabholz B."/>
        </authorList>
    </citation>
    <scope>NUCLEOTIDE SEQUENCE</scope>
    <source>
        <strain evidence="1">HGM_15179</strain>
        <tissue evidence="1">Muscle</tissue>
    </source>
</reference>
<dbReference type="InterPro" id="IPR013783">
    <property type="entry name" value="Ig-like_fold"/>
</dbReference>
<dbReference type="EMBL" id="SWJQ01000075">
    <property type="protein sequence ID" value="TRZ23344.1"/>
    <property type="molecule type" value="Genomic_DNA"/>
</dbReference>
<evidence type="ECO:0000313" key="1">
    <source>
        <dbReference type="EMBL" id="TRZ23344.1"/>
    </source>
</evidence>
<organism evidence="1 2">
    <name type="scientific">Zosterops borbonicus</name>
    <dbReference type="NCBI Taxonomy" id="364589"/>
    <lineage>
        <taxon>Eukaryota</taxon>
        <taxon>Metazoa</taxon>
        <taxon>Chordata</taxon>
        <taxon>Craniata</taxon>
        <taxon>Vertebrata</taxon>
        <taxon>Euteleostomi</taxon>
        <taxon>Archelosauria</taxon>
        <taxon>Archosauria</taxon>
        <taxon>Dinosauria</taxon>
        <taxon>Saurischia</taxon>
        <taxon>Theropoda</taxon>
        <taxon>Coelurosauria</taxon>
        <taxon>Aves</taxon>
        <taxon>Neognathae</taxon>
        <taxon>Neoaves</taxon>
        <taxon>Telluraves</taxon>
        <taxon>Australaves</taxon>
        <taxon>Passeriformes</taxon>
        <taxon>Sylvioidea</taxon>
        <taxon>Zosteropidae</taxon>
        <taxon>Zosterops</taxon>
    </lineage>
</organism>
<dbReference type="SUPFAM" id="SSF48726">
    <property type="entry name" value="Immunoglobulin"/>
    <property type="match status" value="1"/>
</dbReference>
<gene>
    <name evidence="1" type="ORF">HGM15179_003761</name>
</gene>
<dbReference type="OrthoDB" id="8439544at2759"/>
<sequence>MIWNGTLQIQRLEKEDSGNYMVTVYQRDGKLKAEENIMFLVQDPVPQPILTGDCVNKSVSVKCEAKHKAKDEAKEKAKDEAFMIELIQPNGKKIQRNATVLEWRAWNSGMFRCVAKNQVSEKMAEKLMVSAVEAAEIQWCKLMNRHEARSNVQQMYCASFVVSSGWLPQRSDTSATSSSIPLFMPLSQPHGSRLDVTVDTVKHMC</sequence>
<name>A0A8K1LR77_9PASS</name>
<dbReference type="AlphaFoldDB" id="A0A8K1LR77"/>
<evidence type="ECO:0008006" key="3">
    <source>
        <dbReference type="Google" id="ProtNLM"/>
    </source>
</evidence>
<comment type="caution">
    <text evidence="1">The sequence shown here is derived from an EMBL/GenBank/DDBJ whole genome shotgun (WGS) entry which is preliminary data.</text>
</comment>
<dbReference type="InterPro" id="IPR036179">
    <property type="entry name" value="Ig-like_dom_sf"/>
</dbReference>
<keyword evidence="2" id="KW-1185">Reference proteome</keyword>
<accession>A0A8K1LR77</accession>
<dbReference type="Proteomes" id="UP000796761">
    <property type="component" value="Unassembled WGS sequence"/>
</dbReference>
<evidence type="ECO:0000313" key="2">
    <source>
        <dbReference type="Proteomes" id="UP000796761"/>
    </source>
</evidence>
<protein>
    <recommendedName>
        <fullName evidence="3">Ig-like domain-containing protein</fullName>
    </recommendedName>
</protein>
<proteinExistence type="predicted"/>